<comment type="caution">
    <text evidence="1">The sequence shown here is derived from an EMBL/GenBank/DDBJ whole genome shotgun (WGS) entry which is preliminary data.</text>
</comment>
<proteinExistence type="predicted"/>
<organism evidence="1 2">
    <name type="scientific">Lasiodiplodia mahajangana</name>
    <dbReference type="NCBI Taxonomy" id="1108764"/>
    <lineage>
        <taxon>Eukaryota</taxon>
        <taxon>Fungi</taxon>
        <taxon>Dikarya</taxon>
        <taxon>Ascomycota</taxon>
        <taxon>Pezizomycotina</taxon>
        <taxon>Dothideomycetes</taxon>
        <taxon>Dothideomycetes incertae sedis</taxon>
        <taxon>Botryosphaeriales</taxon>
        <taxon>Botryosphaeriaceae</taxon>
        <taxon>Lasiodiplodia</taxon>
    </lineage>
</organism>
<evidence type="ECO:0000313" key="2">
    <source>
        <dbReference type="Proteomes" id="UP001153332"/>
    </source>
</evidence>
<sequence>MRLRSSTAPAPSPFQSKEEKHESKGTGEQYVKTTGLQADGGDFDATKPGAGREADRLMEEKGMHNPADPASKGHDDGSSSPTSGKKSLGQKIKDKLHRH</sequence>
<dbReference type="Proteomes" id="UP001153332">
    <property type="component" value="Unassembled WGS sequence"/>
</dbReference>
<gene>
    <name evidence="1" type="ORF">O1611_g4413</name>
</gene>
<accession>A0ACC2JPT7</accession>
<name>A0ACC2JPT7_9PEZI</name>
<dbReference type="EMBL" id="JAPUUL010000826">
    <property type="protein sequence ID" value="KAJ8129218.1"/>
    <property type="molecule type" value="Genomic_DNA"/>
</dbReference>
<keyword evidence="2" id="KW-1185">Reference proteome</keyword>
<reference evidence="1" key="1">
    <citation type="submission" date="2022-12" db="EMBL/GenBank/DDBJ databases">
        <title>Genome Sequence of Lasiodiplodia mahajangana.</title>
        <authorList>
            <person name="Buettner E."/>
        </authorList>
    </citation>
    <scope>NUCLEOTIDE SEQUENCE</scope>
    <source>
        <strain evidence="1">VT137</strain>
    </source>
</reference>
<evidence type="ECO:0000313" key="1">
    <source>
        <dbReference type="EMBL" id="KAJ8129218.1"/>
    </source>
</evidence>
<protein>
    <submittedName>
        <fullName evidence="1">Uncharacterized protein</fullName>
    </submittedName>
</protein>